<gene>
    <name evidence="1" type="ORF">O9K51_07979</name>
</gene>
<sequence>MLSDTSNWKYGTCSGEYCRASKENPDVPEDCEEQALLHEYDVVAKCALDSPPAVTAEQEVDDVKLNAPLFGHECFQAVPRVDANARRELPSGASTTLDSIIASKDFAK</sequence>
<proteinExistence type="predicted"/>
<dbReference type="EMBL" id="JAQHRD010000006">
    <property type="protein sequence ID" value="KAJ6440088.1"/>
    <property type="molecule type" value="Genomic_DNA"/>
</dbReference>
<evidence type="ECO:0000313" key="2">
    <source>
        <dbReference type="Proteomes" id="UP001163105"/>
    </source>
</evidence>
<comment type="caution">
    <text evidence="1">The sequence shown here is derived from an EMBL/GenBank/DDBJ whole genome shotgun (WGS) entry which is preliminary data.</text>
</comment>
<organism evidence="1 2">
    <name type="scientific">Purpureocillium lavendulum</name>
    <dbReference type="NCBI Taxonomy" id="1247861"/>
    <lineage>
        <taxon>Eukaryota</taxon>
        <taxon>Fungi</taxon>
        <taxon>Dikarya</taxon>
        <taxon>Ascomycota</taxon>
        <taxon>Pezizomycotina</taxon>
        <taxon>Sordariomycetes</taxon>
        <taxon>Hypocreomycetidae</taxon>
        <taxon>Hypocreales</taxon>
        <taxon>Ophiocordycipitaceae</taxon>
        <taxon>Purpureocillium</taxon>
    </lineage>
</organism>
<evidence type="ECO:0000313" key="1">
    <source>
        <dbReference type="EMBL" id="KAJ6440088.1"/>
    </source>
</evidence>
<name>A0AB34FMF5_9HYPO</name>
<reference evidence="1" key="1">
    <citation type="submission" date="2023-01" db="EMBL/GenBank/DDBJ databases">
        <title>The growth and conidiation of Purpureocillium lavendulum are regulated by nitrogen source and histone H3K14 acetylation.</title>
        <authorList>
            <person name="Tang P."/>
            <person name="Han J."/>
            <person name="Zhang C."/>
            <person name="Tang P."/>
            <person name="Qi F."/>
            <person name="Zhang K."/>
            <person name="Liang L."/>
        </authorList>
    </citation>
    <scope>NUCLEOTIDE SEQUENCE</scope>
    <source>
        <strain evidence="1">YMF1.00683</strain>
    </source>
</reference>
<accession>A0AB34FMF5</accession>
<dbReference type="Proteomes" id="UP001163105">
    <property type="component" value="Unassembled WGS sequence"/>
</dbReference>
<dbReference type="AlphaFoldDB" id="A0AB34FMF5"/>
<keyword evidence="2" id="KW-1185">Reference proteome</keyword>
<protein>
    <submittedName>
        <fullName evidence="1">MtDNA inheritance protein Dml1</fullName>
    </submittedName>
</protein>